<gene>
    <name evidence="3" type="ORF">POLS_LOCUS3186</name>
</gene>
<evidence type="ECO:0000313" key="4">
    <source>
        <dbReference type="Proteomes" id="UP001153618"/>
    </source>
</evidence>
<keyword evidence="1" id="KW-1133">Transmembrane helix</keyword>
<keyword evidence="4" id="KW-1185">Reference proteome</keyword>
<evidence type="ECO:0000256" key="1">
    <source>
        <dbReference type="SAM" id="Phobius"/>
    </source>
</evidence>
<sequence>MFYNALLAILLVLPVAHAGGWDDFSNNLATDLAPFLSLFGEQITKQYLSECTTMVDYFIFAMAPMGILTGLVSAIRVCGTPSLRAFIGRAQEGAENAEAELCTSTSRDVCELYNSGGIARVFGRPKILEVLHDPAYDFENAQDQTAGIYTFQEYIAREGDKVWERKTKTADEKYMRRFGLKDVERKPTAILPPPPATFAPNLSLNIGIKKPHKAWFFAIAATGFLLQVGVLVFAGVATYLLKWGNDDSPPESYACPLVISGTVLVCGGMFHCAFLIGQSTKEDIWIRKERGKNQAD</sequence>
<dbReference type="OrthoDB" id="7464126at2759"/>
<comment type="caution">
    <text evidence="3">The sequence shown here is derived from an EMBL/GenBank/DDBJ whole genome shotgun (WGS) entry which is preliminary data.</text>
</comment>
<feature type="transmembrane region" description="Helical" evidence="1">
    <location>
        <begin position="57"/>
        <end position="79"/>
    </location>
</feature>
<dbReference type="Proteomes" id="UP001153618">
    <property type="component" value="Unassembled WGS sequence"/>
</dbReference>
<proteinExistence type="predicted"/>
<organism evidence="3 4">
    <name type="scientific">Penicillium olsonii</name>
    <dbReference type="NCBI Taxonomy" id="99116"/>
    <lineage>
        <taxon>Eukaryota</taxon>
        <taxon>Fungi</taxon>
        <taxon>Dikarya</taxon>
        <taxon>Ascomycota</taxon>
        <taxon>Pezizomycotina</taxon>
        <taxon>Eurotiomycetes</taxon>
        <taxon>Eurotiomycetidae</taxon>
        <taxon>Eurotiales</taxon>
        <taxon>Aspergillaceae</taxon>
        <taxon>Penicillium</taxon>
    </lineage>
</organism>
<feature type="transmembrane region" description="Helical" evidence="1">
    <location>
        <begin position="214"/>
        <end position="237"/>
    </location>
</feature>
<keyword evidence="1" id="KW-0812">Transmembrane</keyword>
<keyword evidence="2" id="KW-0732">Signal</keyword>
<accession>A0A9W4HKX0</accession>
<keyword evidence="1" id="KW-0472">Membrane</keyword>
<feature type="signal peptide" evidence="2">
    <location>
        <begin position="1"/>
        <end position="18"/>
    </location>
</feature>
<name>A0A9W4HKX0_PENOL</name>
<dbReference type="EMBL" id="CAJVOS010000016">
    <property type="protein sequence ID" value="CAG8048347.1"/>
    <property type="molecule type" value="Genomic_DNA"/>
</dbReference>
<feature type="transmembrane region" description="Helical" evidence="1">
    <location>
        <begin position="257"/>
        <end position="277"/>
    </location>
</feature>
<evidence type="ECO:0000256" key="2">
    <source>
        <dbReference type="SAM" id="SignalP"/>
    </source>
</evidence>
<dbReference type="AlphaFoldDB" id="A0A9W4HKX0"/>
<feature type="chain" id="PRO_5040878756" evidence="2">
    <location>
        <begin position="19"/>
        <end position="296"/>
    </location>
</feature>
<reference evidence="3" key="1">
    <citation type="submission" date="2021-07" db="EMBL/GenBank/DDBJ databases">
        <authorList>
            <person name="Branca A.L. A."/>
        </authorList>
    </citation>
    <scope>NUCLEOTIDE SEQUENCE</scope>
</reference>
<protein>
    <submittedName>
        <fullName evidence="3">Uncharacterized protein</fullName>
    </submittedName>
</protein>
<evidence type="ECO:0000313" key="3">
    <source>
        <dbReference type="EMBL" id="CAG8048347.1"/>
    </source>
</evidence>